<evidence type="ECO:0000313" key="2">
    <source>
        <dbReference type="Proteomes" id="UP000634136"/>
    </source>
</evidence>
<sequence>MRSRQSGSLVLCEYLSSCTCLSRISVVISYPLRSTHLSCFCRLGGGGGGVANEALVVMQIPYSMTLYRMTIIHAKVLENLLIMLPLRQNLRMGYVIIEKHILAWVIATSWKLTW</sequence>
<dbReference type="EMBL" id="JAAIUW010000013">
    <property type="protein sequence ID" value="KAF7802866.1"/>
    <property type="molecule type" value="Genomic_DNA"/>
</dbReference>
<keyword evidence="2" id="KW-1185">Reference proteome</keyword>
<dbReference type="Proteomes" id="UP000634136">
    <property type="component" value="Unassembled WGS sequence"/>
</dbReference>
<protein>
    <submittedName>
        <fullName evidence="1">Uncharacterized protein</fullName>
    </submittedName>
</protein>
<evidence type="ECO:0000313" key="1">
    <source>
        <dbReference type="EMBL" id="KAF7802866.1"/>
    </source>
</evidence>
<dbReference type="AlphaFoldDB" id="A0A834W1X9"/>
<accession>A0A834W1X9</accession>
<organism evidence="1 2">
    <name type="scientific">Senna tora</name>
    <dbReference type="NCBI Taxonomy" id="362788"/>
    <lineage>
        <taxon>Eukaryota</taxon>
        <taxon>Viridiplantae</taxon>
        <taxon>Streptophyta</taxon>
        <taxon>Embryophyta</taxon>
        <taxon>Tracheophyta</taxon>
        <taxon>Spermatophyta</taxon>
        <taxon>Magnoliopsida</taxon>
        <taxon>eudicotyledons</taxon>
        <taxon>Gunneridae</taxon>
        <taxon>Pentapetalae</taxon>
        <taxon>rosids</taxon>
        <taxon>fabids</taxon>
        <taxon>Fabales</taxon>
        <taxon>Fabaceae</taxon>
        <taxon>Caesalpinioideae</taxon>
        <taxon>Cassia clade</taxon>
        <taxon>Senna</taxon>
    </lineage>
</organism>
<reference evidence="1" key="1">
    <citation type="submission" date="2020-09" db="EMBL/GenBank/DDBJ databases">
        <title>Genome-Enabled Discovery of Anthraquinone Biosynthesis in Senna tora.</title>
        <authorList>
            <person name="Kang S.-H."/>
            <person name="Pandey R.P."/>
            <person name="Lee C.-M."/>
            <person name="Sim J.-S."/>
            <person name="Jeong J.-T."/>
            <person name="Choi B.-S."/>
            <person name="Jung M."/>
            <person name="Ginzburg D."/>
            <person name="Zhao K."/>
            <person name="Won S.Y."/>
            <person name="Oh T.-J."/>
            <person name="Yu Y."/>
            <person name="Kim N.-H."/>
            <person name="Lee O.R."/>
            <person name="Lee T.-H."/>
            <person name="Bashyal P."/>
            <person name="Kim T.-S."/>
            <person name="Lee W.-H."/>
            <person name="Kawkins C."/>
            <person name="Kim C.-K."/>
            <person name="Kim J.S."/>
            <person name="Ahn B.O."/>
            <person name="Rhee S.Y."/>
            <person name="Sohng J.K."/>
        </authorList>
    </citation>
    <scope>NUCLEOTIDE SEQUENCE</scope>
    <source>
        <tissue evidence="1">Leaf</tissue>
    </source>
</reference>
<proteinExistence type="predicted"/>
<comment type="caution">
    <text evidence="1">The sequence shown here is derived from an EMBL/GenBank/DDBJ whole genome shotgun (WGS) entry which is preliminary data.</text>
</comment>
<name>A0A834W1X9_9FABA</name>
<gene>
    <name evidence="1" type="ORF">G2W53_041977</name>
</gene>